<name>A0A0J7L0C1_LASNI</name>
<evidence type="ECO:0000259" key="5">
    <source>
        <dbReference type="Pfam" id="PF00689"/>
    </source>
</evidence>
<dbReference type="SUPFAM" id="SSF56784">
    <property type="entry name" value="HAD-like"/>
    <property type="match status" value="1"/>
</dbReference>
<evidence type="ECO:0000256" key="2">
    <source>
        <dbReference type="ARBA" id="ARBA00022475"/>
    </source>
</evidence>
<dbReference type="SUPFAM" id="SSF81653">
    <property type="entry name" value="Calcium ATPase, transduction domain A"/>
    <property type="match status" value="1"/>
</dbReference>
<keyword evidence="7" id="KW-1185">Reference proteome</keyword>
<dbReference type="InterPro" id="IPR006068">
    <property type="entry name" value="ATPase_P-typ_cation-transptr_C"/>
</dbReference>
<dbReference type="InterPro" id="IPR036412">
    <property type="entry name" value="HAD-like_sf"/>
</dbReference>
<dbReference type="GO" id="GO:0005524">
    <property type="term" value="F:ATP binding"/>
    <property type="evidence" value="ECO:0007669"/>
    <property type="project" value="InterPro"/>
</dbReference>
<feature type="transmembrane region" description="Helical" evidence="3">
    <location>
        <begin position="178"/>
        <end position="201"/>
    </location>
</feature>
<dbReference type="PRINTS" id="PR00119">
    <property type="entry name" value="CATATPASE"/>
</dbReference>
<evidence type="ECO:0000313" key="6">
    <source>
        <dbReference type="EMBL" id="KMQ96232.1"/>
    </source>
</evidence>
<dbReference type="EMBL" id="LBMM01001484">
    <property type="protein sequence ID" value="KMQ96232.1"/>
    <property type="molecule type" value="Genomic_DNA"/>
</dbReference>
<dbReference type="Pfam" id="PF00122">
    <property type="entry name" value="E1-E2_ATPase"/>
    <property type="match status" value="1"/>
</dbReference>
<gene>
    <name evidence="6" type="ORF">RF55_3495</name>
</gene>
<dbReference type="InterPro" id="IPR023298">
    <property type="entry name" value="ATPase_P-typ_TM_dom_sf"/>
</dbReference>
<comment type="subcellular location">
    <subcellularLocation>
        <location evidence="1">Cell membrane</location>
        <topology evidence="1">Multi-pass membrane protein</topology>
    </subcellularLocation>
</comment>
<dbReference type="GO" id="GO:0006883">
    <property type="term" value="P:intracellular sodium ion homeostasis"/>
    <property type="evidence" value="ECO:0007669"/>
    <property type="project" value="TreeGrafter"/>
</dbReference>
<organism evidence="6 7">
    <name type="scientific">Lasius niger</name>
    <name type="common">Black garden ant</name>
    <dbReference type="NCBI Taxonomy" id="67767"/>
    <lineage>
        <taxon>Eukaryota</taxon>
        <taxon>Metazoa</taxon>
        <taxon>Ecdysozoa</taxon>
        <taxon>Arthropoda</taxon>
        <taxon>Hexapoda</taxon>
        <taxon>Insecta</taxon>
        <taxon>Pterygota</taxon>
        <taxon>Neoptera</taxon>
        <taxon>Endopterygota</taxon>
        <taxon>Hymenoptera</taxon>
        <taxon>Apocrita</taxon>
        <taxon>Aculeata</taxon>
        <taxon>Formicoidea</taxon>
        <taxon>Formicidae</taxon>
        <taxon>Formicinae</taxon>
        <taxon>Lasius</taxon>
        <taxon>Lasius</taxon>
    </lineage>
</organism>
<feature type="domain" description="Cation-transporting P-type ATPase C-terminal" evidence="5">
    <location>
        <begin position="384"/>
        <end position="419"/>
    </location>
</feature>
<keyword evidence="3" id="KW-0812">Transmembrane</keyword>
<keyword evidence="3" id="KW-0472">Membrane</keyword>
<evidence type="ECO:0000256" key="1">
    <source>
        <dbReference type="ARBA" id="ARBA00004651"/>
    </source>
</evidence>
<proteinExistence type="predicted"/>
<dbReference type="AlphaFoldDB" id="A0A0J7L0C1"/>
<dbReference type="Gene3D" id="2.70.150.10">
    <property type="entry name" value="Calcium-transporting ATPase, cytoplasmic transduction domain A"/>
    <property type="match status" value="1"/>
</dbReference>
<accession>A0A0J7L0C1</accession>
<dbReference type="InterPro" id="IPR008250">
    <property type="entry name" value="ATPase_P-typ_transduc_dom_A_sf"/>
</dbReference>
<dbReference type="Pfam" id="PF00689">
    <property type="entry name" value="Cation_ATPase_C"/>
    <property type="match status" value="1"/>
</dbReference>
<comment type="caution">
    <text evidence="6">The sequence shown here is derived from an EMBL/GenBank/DDBJ whole genome shotgun (WGS) entry which is preliminary data.</text>
</comment>
<keyword evidence="3" id="KW-1133">Transmembrane helix</keyword>
<feature type="transmembrane region" description="Helical" evidence="3">
    <location>
        <begin position="152"/>
        <end position="172"/>
    </location>
</feature>
<protein>
    <submittedName>
        <fullName evidence="6">Sodium potassium-transporting atpase subunit alpha-like protein</fullName>
    </submittedName>
</protein>
<dbReference type="NCBIfam" id="TIGR01494">
    <property type="entry name" value="ATPase_P-type"/>
    <property type="match status" value="2"/>
</dbReference>
<evidence type="ECO:0000256" key="3">
    <source>
        <dbReference type="SAM" id="Phobius"/>
    </source>
</evidence>
<keyword evidence="2" id="KW-1003">Cell membrane</keyword>
<dbReference type="STRING" id="67767.A0A0J7L0C1"/>
<dbReference type="PaxDb" id="67767-A0A0J7L0C1"/>
<dbReference type="GO" id="GO:0005391">
    <property type="term" value="F:P-type sodium:potassium-exchanging transporter activity"/>
    <property type="evidence" value="ECO:0007669"/>
    <property type="project" value="TreeGrafter"/>
</dbReference>
<dbReference type="Proteomes" id="UP000036403">
    <property type="component" value="Unassembled WGS sequence"/>
</dbReference>
<dbReference type="GO" id="GO:1990573">
    <property type="term" value="P:potassium ion import across plasma membrane"/>
    <property type="evidence" value="ECO:0007669"/>
    <property type="project" value="TreeGrafter"/>
</dbReference>
<reference evidence="6 7" key="1">
    <citation type="submission" date="2015-04" db="EMBL/GenBank/DDBJ databases">
        <title>Lasius niger genome sequencing.</title>
        <authorList>
            <person name="Konorov E.A."/>
            <person name="Nikitin M.A."/>
            <person name="Kirill M.V."/>
            <person name="Chang P."/>
        </authorList>
    </citation>
    <scope>NUCLEOTIDE SEQUENCE [LARGE SCALE GENOMIC DNA]</scope>
    <source>
        <tissue evidence="6">Whole</tissue>
    </source>
</reference>
<dbReference type="SUPFAM" id="SSF81665">
    <property type="entry name" value="Calcium ATPase, transmembrane domain M"/>
    <property type="match status" value="1"/>
</dbReference>
<dbReference type="InterPro" id="IPR059000">
    <property type="entry name" value="ATPase_P-type_domA"/>
</dbReference>
<dbReference type="GO" id="GO:1902600">
    <property type="term" value="P:proton transmembrane transport"/>
    <property type="evidence" value="ECO:0007669"/>
    <property type="project" value="TreeGrafter"/>
</dbReference>
<dbReference type="PRINTS" id="PR00121">
    <property type="entry name" value="NAKATPASE"/>
</dbReference>
<dbReference type="FunFam" id="1.20.1110.10:FF:000095">
    <property type="entry name" value="Sodium/potassium-transporting ATPase subunit alpha-1"/>
    <property type="match status" value="2"/>
</dbReference>
<dbReference type="InterPro" id="IPR001757">
    <property type="entry name" value="P_typ_ATPase"/>
</dbReference>
<dbReference type="Gene3D" id="1.20.1110.10">
    <property type="entry name" value="Calcium-transporting ATPase, transmembrane domain"/>
    <property type="match status" value="2"/>
</dbReference>
<sequence>MFSYYQDFKSSRIMDSFLQMVPQWAKILRDGERKELPVTELVVGDIVLLETGDRVPADIRILECQGLKVDNVSITRESIPVIRTANIPQTGNIIHAKNMVFFSTNVVEGIGKGVVVACGDHTVMGRVAKLTSRLSTRPTPLSREIHRFMKMISCWAVFLGVSFFCISVAMSYNWIDSVVFLIGIIVANMPEGIIATMTVSLTLTAKRMDNKNCLVKNLEAIETLGCTAVICSDKTSTLTQNKMTVRSIFFPYIGKISCKKCHNDQLIRRYQKIVFARTSPVQKLQIVESCQRLHLITAVTGDDVNDSPALKKADIGIAMDVAGSDVSKHVADLILLDDNFASIVTGIEEGRRIFDNLKSSIAYTLASNVPEITPFLAFVVFEIPLPLGVICILCIDLGTDIWPAISLAYEKSESDIMLRY</sequence>
<dbReference type="InterPro" id="IPR050510">
    <property type="entry name" value="Cation_transp_ATPase_P-type"/>
</dbReference>
<feature type="domain" description="P-type ATPase A" evidence="4">
    <location>
        <begin position="20"/>
        <end position="131"/>
    </location>
</feature>
<dbReference type="GO" id="GO:0016887">
    <property type="term" value="F:ATP hydrolysis activity"/>
    <property type="evidence" value="ECO:0007669"/>
    <property type="project" value="InterPro"/>
</dbReference>
<evidence type="ECO:0000313" key="7">
    <source>
        <dbReference type="Proteomes" id="UP000036403"/>
    </source>
</evidence>
<dbReference type="GO" id="GO:0030007">
    <property type="term" value="P:intracellular potassium ion homeostasis"/>
    <property type="evidence" value="ECO:0007669"/>
    <property type="project" value="TreeGrafter"/>
</dbReference>
<dbReference type="OrthoDB" id="3352408at2759"/>
<dbReference type="GO" id="GO:0005886">
    <property type="term" value="C:plasma membrane"/>
    <property type="evidence" value="ECO:0007669"/>
    <property type="project" value="UniProtKB-SubCell"/>
</dbReference>
<dbReference type="PANTHER" id="PTHR43294">
    <property type="entry name" value="SODIUM/POTASSIUM-TRANSPORTING ATPASE SUBUNIT ALPHA"/>
    <property type="match status" value="1"/>
</dbReference>
<dbReference type="GO" id="GO:0036376">
    <property type="term" value="P:sodium ion export across plasma membrane"/>
    <property type="evidence" value="ECO:0007669"/>
    <property type="project" value="TreeGrafter"/>
</dbReference>
<dbReference type="PANTHER" id="PTHR43294:SF13">
    <property type="entry name" value="SODIUM_POTASSIUM-TRANSPORTING ATPASE SUBUNIT ALPHA"/>
    <property type="match status" value="1"/>
</dbReference>
<evidence type="ECO:0000259" key="4">
    <source>
        <dbReference type="Pfam" id="PF00122"/>
    </source>
</evidence>